<feature type="transmembrane region" description="Helical" evidence="1">
    <location>
        <begin position="191"/>
        <end position="208"/>
    </location>
</feature>
<dbReference type="EMBL" id="GDHC01016179">
    <property type="protein sequence ID" value="JAQ02450.1"/>
    <property type="molecule type" value="Transcribed_RNA"/>
</dbReference>
<feature type="transmembrane region" description="Helical" evidence="1">
    <location>
        <begin position="228"/>
        <end position="261"/>
    </location>
</feature>
<keyword evidence="1" id="KW-1133">Transmembrane helix</keyword>
<dbReference type="AlphaFoldDB" id="A0A146L710"/>
<proteinExistence type="predicted"/>
<keyword evidence="1" id="KW-0472">Membrane</keyword>
<organism evidence="2">
    <name type="scientific">Lygus hesperus</name>
    <name type="common">Western plant bug</name>
    <dbReference type="NCBI Taxonomy" id="30085"/>
    <lineage>
        <taxon>Eukaryota</taxon>
        <taxon>Metazoa</taxon>
        <taxon>Ecdysozoa</taxon>
        <taxon>Arthropoda</taxon>
        <taxon>Hexapoda</taxon>
        <taxon>Insecta</taxon>
        <taxon>Pterygota</taxon>
        <taxon>Neoptera</taxon>
        <taxon>Paraneoptera</taxon>
        <taxon>Hemiptera</taxon>
        <taxon>Heteroptera</taxon>
        <taxon>Panheteroptera</taxon>
        <taxon>Cimicomorpha</taxon>
        <taxon>Miridae</taxon>
        <taxon>Mirini</taxon>
        <taxon>Lygus</taxon>
    </lineage>
</organism>
<protein>
    <submittedName>
        <fullName evidence="2">Uncharacterized protein</fullName>
    </submittedName>
</protein>
<name>A0A146L710_LYGHE</name>
<gene>
    <name evidence="2" type="ORF">g.11652</name>
</gene>
<evidence type="ECO:0000256" key="1">
    <source>
        <dbReference type="SAM" id="Phobius"/>
    </source>
</evidence>
<reference evidence="2" key="1">
    <citation type="journal article" date="2016" name="Gigascience">
        <title>De novo construction of an expanded transcriptome assembly for the western tarnished plant bug, Lygus hesperus.</title>
        <authorList>
            <person name="Tassone E.E."/>
            <person name="Geib S.M."/>
            <person name="Hall B."/>
            <person name="Fabrick J.A."/>
            <person name="Brent C.S."/>
            <person name="Hull J.J."/>
        </authorList>
    </citation>
    <scope>NUCLEOTIDE SEQUENCE</scope>
</reference>
<evidence type="ECO:0000313" key="2">
    <source>
        <dbReference type="EMBL" id="JAQ02450.1"/>
    </source>
</evidence>
<keyword evidence="1" id="KW-0812">Transmembrane</keyword>
<accession>A0A146L710</accession>
<feature type="non-terminal residue" evidence="2">
    <location>
        <position position="1"/>
    </location>
</feature>
<sequence>LLLLSSSSESLVPSVCVGDCSTPVPALELSIPFYVRCAASTSVSVCRTAVSMCRGFYCCRCCCGLGFTFNFTCVSYVISASKLLSFYDRGDAAAGDGSVCRSSSHVLAKSVSQPCWGCCLVAPNGGTFPSPALCVFSLLATSRFGCPLLPPSSITFLLSPASCAALSSSCLSNSHRVLLSLHPVYPTRPTAVLRLLLFPVCGAAWYFCGNSRPSTFSHPAVLAPPPPALLPLVLLFLPLLLLLLTLFPVLILVLVVMLVELLIHILCIHRSQLLPCYSYH</sequence>